<organism evidence="2 3">
    <name type="scientific">Candidatus Blautia faecigallinarum</name>
    <dbReference type="NCBI Taxonomy" id="2838488"/>
    <lineage>
        <taxon>Bacteria</taxon>
        <taxon>Bacillati</taxon>
        <taxon>Bacillota</taxon>
        <taxon>Clostridia</taxon>
        <taxon>Lachnospirales</taxon>
        <taxon>Lachnospiraceae</taxon>
        <taxon>Blautia</taxon>
    </lineage>
</organism>
<dbReference type="EMBL" id="DXBU01000128">
    <property type="protein sequence ID" value="HIZ23001.1"/>
    <property type="molecule type" value="Genomic_DNA"/>
</dbReference>
<evidence type="ECO:0000313" key="3">
    <source>
        <dbReference type="Proteomes" id="UP000824041"/>
    </source>
</evidence>
<reference evidence="2" key="2">
    <citation type="submission" date="2021-04" db="EMBL/GenBank/DDBJ databases">
        <authorList>
            <person name="Gilroy R."/>
        </authorList>
    </citation>
    <scope>NUCLEOTIDE SEQUENCE</scope>
    <source>
        <strain evidence="2">14324</strain>
    </source>
</reference>
<dbReference type="AlphaFoldDB" id="A0A9D2DTD7"/>
<feature type="transmembrane region" description="Helical" evidence="1">
    <location>
        <begin position="12"/>
        <end position="41"/>
    </location>
</feature>
<name>A0A9D2DTD7_9FIRM</name>
<keyword evidence="1" id="KW-0472">Membrane</keyword>
<protein>
    <submittedName>
        <fullName evidence="2">Uncharacterized protein</fullName>
    </submittedName>
</protein>
<dbReference type="Proteomes" id="UP000824041">
    <property type="component" value="Unassembled WGS sequence"/>
</dbReference>
<comment type="caution">
    <text evidence="2">The sequence shown here is derived from an EMBL/GenBank/DDBJ whole genome shotgun (WGS) entry which is preliminary data.</text>
</comment>
<sequence length="56" mass="6170">MQVLYKALSRILLGAGIAVIAVIAVPAILLVMTIVGIWSFLNCMLSRLEQKARRED</sequence>
<proteinExistence type="predicted"/>
<evidence type="ECO:0000313" key="2">
    <source>
        <dbReference type="EMBL" id="HIZ23001.1"/>
    </source>
</evidence>
<keyword evidence="1" id="KW-1133">Transmembrane helix</keyword>
<accession>A0A9D2DTD7</accession>
<gene>
    <name evidence="2" type="ORF">IAA21_09435</name>
</gene>
<evidence type="ECO:0000256" key="1">
    <source>
        <dbReference type="SAM" id="Phobius"/>
    </source>
</evidence>
<reference evidence="2" key="1">
    <citation type="journal article" date="2021" name="PeerJ">
        <title>Extensive microbial diversity within the chicken gut microbiome revealed by metagenomics and culture.</title>
        <authorList>
            <person name="Gilroy R."/>
            <person name="Ravi A."/>
            <person name="Getino M."/>
            <person name="Pursley I."/>
            <person name="Horton D.L."/>
            <person name="Alikhan N.F."/>
            <person name="Baker D."/>
            <person name="Gharbi K."/>
            <person name="Hall N."/>
            <person name="Watson M."/>
            <person name="Adriaenssens E.M."/>
            <person name="Foster-Nyarko E."/>
            <person name="Jarju S."/>
            <person name="Secka A."/>
            <person name="Antonio M."/>
            <person name="Oren A."/>
            <person name="Chaudhuri R.R."/>
            <person name="La Ragione R."/>
            <person name="Hildebrand F."/>
            <person name="Pallen M.J."/>
        </authorList>
    </citation>
    <scope>NUCLEOTIDE SEQUENCE</scope>
    <source>
        <strain evidence="2">14324</strain>
    </source>
</reference>
<keyword evidence="1" id="KW-0812">Transmembrane</keyword>